<evidence type="ECO:0000313" key="1">
    <source>
        <dbReference type="EMBL" id="MFC5505398.1"/>
    </source>
</evidence>
<proteinExistence type="predicted"/>
<name>A0ABW0NZ63_9HYPH</name>
<comment type="caution">
    <text evidence="1">The sequence shown here is derived from an EMBL/GenBank/DDBJ whole genome shotgun (WGS) entry which is preliminary data.</text>
</comment>
<reference evidence="2" key="1">
    <citation type="journal article" date="2019" name="Int. J. Syst. Evol. Microbiol.">
        <title>The Global Catalogue of Microorganisms (GCM) 10K type strain sequencing project: providing services to taxonomists for standard genome sequencing and annotation.</title>
        <authorList>
            <consortium name="The Broad Institute Genomics Platform"/>
            <consortium name="The Broad Institute Genome Sequencing Center for Infectious Disease"/>
            <person name="Wu L."/>
            <person name="Ma J."/>
        </authorList>
    </citation>
    <scope>NUCLEOTIDE SEQUENCE [LARGE SCALE GENOMIC DNA]</scope>
    <source>
        <strain evidence="2">CCUG 43117</strain>
    </source>
</reference>
<organism evidence="1 2">
    <name type="scientific">Bosea massiliensis</name>
    <dbReference type="NCBI Taxonomy" id="151419"/>
    <lineage>
        <taxon>Bacteria</taxon>
        <taxon>Pseudomonadati</taxon>
        <taxon>Pseudomonadota</taxon>
        <taxon>Alphaproteobacteria</taxon>
        <taxon>Hyphomicrobiales</taxon>
        <taxon>Boseaceae</taxon>
        <taxon>Bosea</taxon>
    </lineage>
</organism>
<sequence>MTSTSHSKTYEDGVREERTRIAAWLDEQRKDVPAHGWEFAAALRAECAGDTNPVGIAHALTLMWAFATELVERHGMNGDDTLTDADHRAWQEASGAASEALQKAAVDWSVVRHSEAVELRPITSAARQWAIDSMPDGLTPHDGAYRVDGPRLEAVLQSLRDEKFVVAEMNGT</sequence>
<accession>A0ABW0NZ63</accession>
<dbReference type="EMBL" id="JBHSLU010000017">
    <property type="protein sequence ID" value="MFC5505398.1"/>
    <property type="molecule type" value="Genomic_DNA"/>
</dbReference>
<dbReference type="Proteomes" id="UP001596060">
    <property type="component" value="Unassembled WGS sequence"/>
</dbReference>
<evidence type="ECO:0000313" key="2">
    <source>
        <dbReference type="Proteomes" id="UP001596060"/>
    </source>
</evidence>
<dbReference type="RefSeq" id="WP_068204475.1">
    <property type="nucleotide sequence ID" value="NZ_JBHSLU010000017.1"/>
</dbReference>
<keyword evidence="2" id="KW-1185">Reference proteome</keyword>
<gene>
    <name evidence="1" type="ORF">ACFPN9_09020</name>
</gene>
<protein>
    <submittedName>
        <fullName evidence="1">Uncharacterized protein</fullName>
    </submittedName>
</protein>